<dbReference type="Gene3D" id="1.10.10.60">
    <property type="entry name" value="Homeodomain-like"/>
    <property type="match status" value="1"/>
</dbReference>
<dbReference type="SMART" id="SM00342">
    <property type="entry name" value="HTH_ARAC"/>
    <property type="match status" value="1"/>
</dbReference>
<evidence type="ECO:0000256" key="8">
    <source>
        <dbReference type="ARBA" id="ARBA00049348"/>
    </source>
</evidence>
<dbReference type="InterPro" id="IPR036631">
    <property type="entry name" value="MGMT_N_sf"/>
</dbReference>
<dbReference type="CDD" id="cd06445">
    <property type="entry name" value="ATase"/>
    <property type="match status" value="1"/>
</dbReference>
<keyword evidence="7" id="KW-0234">DNA repair</keyword>
<gene>
    <name evidence="10" type="ORF">SAMN06297251_11033</name>
</gene>
<dbReference type="RefSeq" id="WP_084410325.1">
    <property type="nucleotide sequence ID" value="NZ_FWXR01000010.1"/>
</dbReference>
<dbReference type="Gene3D" id="1.10.10.10">
    <property type="entry name" value="Winged helix-like DNA-binding domain superfamily/Winged helix DNA-binding domain"/>
    <property type="match status" value="1"/>
</dbReference>
<evidence type="ECO:0000256" key="6">
    <source>
        <dbReference type="ARBA" id="ARBA00022763"/>
    </source>
</evidence>
<dbReference type="GO" id="GO:0032259">
    <property type="term" value="P:methylation"/>
    <property type="evidence" value="ECO:0007669"/>
    <property type="project" value="UniProtKB-KW"/>
</dbReference>
<organism evidence="10 11">
    <name type="scientific">Fulvimarina manganoxydans</name>
    <dbReference type="NCBI Taxonomy" id="937218"/>
    <lineage>
        <taxon>Bacteria</taxon>
        <taxon>Pseudomonadati</taxon>
        <taxon>Pseudomonadota</taxon>
        <taxon>Alphaproteobacteria</taxon>
        <taxon>Hyphomicrobiales</taxon>
        <taxon>Aurantimonadaceae</taxon>
        <taxon>Fulvimarina</taxon>
    </lineage>
</organism>
<dbReference type="InterPro" id="IPR014048">
    <property type="entry name" value="MethylDNA_cys_MeTrfase_DNA-bd"/>
</dbReference>
<dbReference type="NCBIfam" id="TIGR00589">
    <property type="entry name" value="ogt"/>
    <property type="match status" value="1"/>
</dbReference>
<comment type="catalytic activity">
    <reaction evidence="1">
        <text>a 4-O-methyl-thymidine in DNA + L-cysteinyl-[protein] = a thymidine in DNA + S-methyl-L-cysteinyl-[protein]</text>
        <dbReference type="Rhea" id="RHEA:53428"/>
        <dbReference type="Rhea" id="RHEA-COMP:10131"/>
        <dbReference type="Rhea" id="RHEA-COMP:10132"/>
        <dbReference type="Rhea" id="RHEA-COMP:13555"/>
        <dbReference type="Rhea" id="RHEA-COMP:13556"/>
        <dbReference type="ChEBI" id="CHEBI:29950"/>
        <dbReference type="ChEBI" id="CHEBI:82612"/>
        <dbReference type="ChEBI" id="CHEBI:137386"/>
        <dbReference type="ChEBI" id="CHEBI:137387"/>
        <dbReference type="EC" id="2.1.1.63"/>
    </reaction>
</comment>
<dbReference type="Pfam" id="PF01035">
    <property type="entry name" value="DNA_binding_1"/>
    <property type="match status" value="1"/>
</dbReference>
<dbReference type="EMBL" id="FWXR01000010">
    <property type="protein sequence ID" value="SMC84371.1"/>
    <property type="molecule type" value="Genomic_DNA"/>
</dbReference>
<evidence type="ECO:0000256" key="1">
    <source>
        <dbReference type="ARBA" id="ARBA00001286"/>
    </source>
</evidence>
<dbReference type="STRING" id="937218.SAMN06297251_11033"/>
<keyword evidence="4 10" id="KW-0489">Methyltransferase</keyword>
<dbReference type="GO" id="GO:0003700">
    <property type="term" value="F:DNA-binding transcription factor activity"/>
    <property type="evidence" value="ECO:0007669"/>
    <property type="project" value="InterPro"/>
</dbReference>
<name>A0A1W2CGS7_9HYPH</name>
<dbReference type="FunFam" id="1.10.10.10:FF:000214">
    <property type="entry name" value="Methylated-DNA--protein-cysteine methyltransferase"/>
    <property type="match status" value="1"/>
</dbReference>
<dbReference type="AlphaFoldDB" id="A0A1W2CGS7"/>
<dbReference type="PANTHER" id="PTHR10815:SF13">
    <property type="entry name" value="METHYLATED-DNA--PROTEIN-CYSTEINE METHYLTRANSFERASE"/>
    <property type="match status" value="1"/>
</dbReference>
<evidence type="ECO:0000256" key="2">
    <source>
        <dbReference type="ARBA" id="ARBA00008711"/>
    </source>
</evidence>
<dbReference type="GO" id="GO:0003908">
    <property type="term" value="F:methylated-DNA-[protein]-cysteine S-methyltransferase activity"/>
    <property type="evidence" value="ECO:0007669"/>
    <property type="project" value="UniProtKB-EC"/>
</dbReference>
<dbReference type="PANTHER" id="PTHR10815">
    <property type="entry name" value="METHYLATED-DNA--PROTEIN-CYSTEINE METHYLTRANSFERASE"/>
    <property type="match status" value="1"/>
</dbReference>
<sequence length="313" mass="34209">MLDIAPSSFDISASQEPIEPVAVPIREAMDMTTADYDLVRLAIERISTDFRSQPTLSDLARTLSVEEGFLCDTFRRWSGLTPKAFLQAITLDHARRLLDGGMPLLDAAFEVGLSGPSRLHDLFVKHEALSPGNYKAKGAGLDLAYGYHPTPFGTAIVVASDRGLAGVGFADKGEGGREAAFADMRRRWPKAEFRHAPEVTQPLAARVFERDNWRPDRPLRVVLIGTDFEIRVWETLATIPLGTATTYSDIAERIGAPKAARAVGAAIGRNPISFVVPCHRVLGKAGALTGYHWGITRKRAMLGWECGVLARDE</sequence>
<evidence type="ECO:0000256" key="4">
    <source>
        <dbReference type="ARBA" id="ARBA00022603"/>
    </source>
</evidence>
<comment type="catalytic activity">
    <reaction evidence="8">
        <text>a 6-O-methyl-2'-deoxyguanosine in DNA + L-cysteinyl-[protein] = S-methyl-L-cysteinyl-[protein] + a 2'-deoxyguanosine in DNA</text>
        <dbReference type="Rhea" id="RHEA:24000"/>
        <dbReference type="Rhea" id="RHEA-COMP:10131"/>
        <dbReference type="Rhea" id="RHEA-COMP:10132"/>
        <dbReference type="Rhea" id="RHEA-COMP:11367"/>
        <dbReference type="Rhea" id="RHEA-COMP:11368"/>
        <dbReference type="ChEBI" id="CHEBI:29950"/>
        <dbReference type="ChEBI" id="CHEBI:82612"/>
        <dbReference type="ChEBI" id="CHEBI:85445"/>
        <dbReference type="ChEBI" id="CHEBI:85448"/>
        <dbReference type="EC" id="2.1.1.63"/>
    </reaction>
</comment>
<dbReference type="InterPro" id="IPR036388">
    <property type="entry name" value="WH-like_DNA-bd_sf"/>
</dbReference>
<evidence type="ECO:0000256" key="7">
    <source>
        <dbReference type="ARBA" id="ARBA00023204"/>
    </source>
</evidence>
<feature type="domain" description="HTH araC/xylS-type" evidence="9">
    <location>
        <begin position="40"/>
        <end position="137"/>
    </location>
</feature>
<dbReference type="Pfam" id="PF12833">
    <property type="entry name" value="HTH_18"/>
    <property type="match status" value="1"/>
</dbReference>
<keyword evidence="6" id="KW-0227">DNA damage</keyword>
<dbReference type="PROSITE" id="PS01124">
    <property type="entry name" value="HTH_ARAC_FAMILY_2"/>
    <property type="match status" value="1"/>
</dbReference>
<dbReference type="OrthoDB" id="9802228at2"/>
<evidence type="ECO:0000313" key="11">
    <source>
        <dbReference type="Proteomes" id="UP000192656"/>
    </source>
</evidence>
<dbReference type="Gene3D" id="3.30.160.70">
    <property type="entry name" value="Methylated DNA-protein cysteine methyltransferase domain"/>
    <property type="match status" value="1"/>
</dbReference>
<dbReference type="EC" id="2.1.1.63" evidence="3"/>
<proteinExistence type="inferred from homology"/>
<evidence type="ECO:0000256" key="5">
    <source>
        <dbReference type="ARBA" id="ARBA00022679"/>
    </source>
</evidence>
<evidence type="ECO:0000313" key="10">
    <source>
        <dbReference type="EMBL" id="SMC84371.1"/>
    </source>
</evidence>
<comment type="similarity">
    <text evidence="2">Belongs to the MGMT family.</text>
</comment>
<evidence type="ECO:0000256" key="3">
    <source>
        <dbReference type="ARBA" id="ARBA00011918"/>
    </source>
</evidence>
<accession>A0A1W2CGS7</accession>
<reference evidence="10 11" key="1">
    <citation type="submission" date="2017-04" db="EMBL/GenBank/DDBJ databases">
        <authorList>
            <person name="Afonso C.L."/>
            <person name="Miller P.J."/>
            <person name="Scott M.A."/>
            <person name="Spackman E."/>
            <person name="Goraichik I."/>
            <person name="Dimitrov K.M."/>
            <person name="Suarez D.L."/>
            <person name="Swayne D.E."/>
        </authorList>
    </citation>
    <scope>NUCLEOTIDE SEQUENCE [LARGE SCALE GENOMIC DNA]</scope>
    <source>
        <strain evidence="10 11">CGMCC 1.10972</strain>
    </source>
</reference>
<dbReference type="SUPFAM" id="SSF46767">
    <property type="entry name" value="Methylated DNA-protein cysteine methyltransferase, C-terminal domain"/>
    <property type="match status" value="1"/>
</dbReference>
<keyword evidence="11" id="KW-1185">Reference proteome</keyword>
<dbReference type="InterPro" id="IPR001497">
    <property type="entry name" value="MethylDNA_cys_MeTrfase_AS"/>
</dbReference>
<dbReference type="GO" id="GO:0006281">
    <property type="term" value="P:DNA repair"/>
    <property type="evidence" value="ECO:0007669"/>
    <property type="project" value="UniProtKB-KW"/>
</dbReference>
<dbReference type="GO" id="GO:0043565">
    <property type="term" value="F:sequence-specific DNA binding"/>
    <property type="evidence" value="ECO:0007669"/>
    <property type="project" value="InterPro"/>
</dbReference>
<keyword evidence="5 10" id="KW-0808">Transferase</keyword>
<dbReference type="PROSITE" id="PS00374">
    <property type="entry name" value="MGMT"/>
    <property type="match status" value="1"/>
</dbReference>
<evidence type="ECO:0000259" key="9">
    <source>
        <dbReference type="PROSITE" id="PS01124"/>
    </source>
</evidence>
<protein>
    <recommendedName>
        <fullName evidence="3">methylated-DNA--[protein]-cysteine S-methyltransferase</fullName>
        <ecNumber evidence="3">2.1.1.63</ecNumber>
    </recommendedName>
</protein>
<dbReference type="Proteomes" id="UP000192656">
    <property type="component" value="Unassembled WGS sequence"/>
</dbReference>
<dbReference type="InterPro" id="IPR018060">
    <property type="entry name" value="HTH_AraC"/>
</dbReference>
<dbReference type="InterPro" id="IPR036217">
    <property type="entry name" value="MethylDNA_cys_MeTrfase_DNAb"/>
</dbReference>
<dbReference type="SUPFAM" id="SSF53155">
    <property type="entry name" value="Methylated DNA-protein cysteine methyltransferase domain"/>
    <property type="match status" value="1"/>
</dbReference>